<feature type="compositionally biased region" description="Basic and acidic residues" evidence="2">
    <location>
        <begin position="546"/>
        <end position="555"/>
    </location>
</feature>
<feature type="compositionally biased region" description="Basic and acidic residues" evidence="2">
    <location>
        <begin position="395"/>
        <end position="405"/>
    </location>
</feature>
<keyword evidence="1" id="KW-0175">Coiled coil</keyword>
<feature type="region of interest" description="Disordered" evidence="2">
    <location>
        <begin position="52"/>
        <end position="93"/>
    </location>
</feature>
<gene>
    <name evidence="3" type="ORF">HAP48_038675</name>
</gene>
<feature type="region of interest" description="Disordered" evidence="2">
    <location>
        <begin position="270"/>
        <end position="303"/>
    </location>
</feature>
<name>A0A973W6V9_9BRAD</name>
<dbReference type="AlphaFoldDB" id="A0A973W6V9"/>
<feature type="region of interest" description="Disordered" evidence="2">
    <location>
        <begin position="377"/>
        <end position="405"/>
    </location>
</feature>
<feature type="region of interest" description="Disordered" evidence="2">
    <location>
        <begin position="532"/>
        <end position="555"/>
    </location>
</feature>
<protein>
    <submittedName>
        <fullName evidence="3">Uncharacterized protein</fullName>
    </submittedName>
</protein>
<organism evidence="3">
    <name type="scientific">Bradyrhizobium septentrionale</name>
    <dbReference type="NCBI Taxonomy" id="1404411"/>
    <lineage>
        <taxon>Bacteria</taxon>
        <taxon>Pseudomonadati</taxon>
        <taxon>Pseudomonadota</taxon>
        <taxon>Alphaproteobacteria</taxon>
        <taxon>Hyphomicrobiales</taxon>
        <taxon>Nitrobacteraceae</taxon>
        <taxon>Bradyrhizobium</taxon>
    </lineage>
</organism>
<proteinExistence type="predicted"/>
<dbReference type="EMBL" id="JAAOLE020000001">
    <property type="protein sequence ID" value="NVI48681.1"/>
    <property type="molecule type" value="Genomic_DNA"/>
</dbReference>
<evidence type="ECO:0000256" key="1">
    <source>
        <dbReference type="SAM" id="Coils"/>
    </source>
</evidence>
<accession>A0A973W6V9</accession>
<reference evidence="3" key="1">
    <citation type="submission" date="2020-06" db="EMBL/GenBank/DDBJ databases">
        <title>Whole Genome Sequence of Bradyrhizobium sp. Strain 1S1.</title>
        <authorList>
            <person name="Bromfield E.S.P."/>
            <person name="Cloutier S."/>
        </authorList>
    </citation>
    <scope>NUCLEOTIDE SEQUENCE [LARGE SCALE GENOMIC DNA]</scope>
    <source>
        <strain evidence="3">1S1</strain>
    </source>
</reference>
<feature type="compositionally biased region" description="Low complexity" evidence="2">
    <location>
        <begin position="52"/>
        <end position="62"/>
    </location>
</feature>
<evidence type="ECO:0000313" key="3">
    <source>
        <dbReference type="EMBL" id="NVI48681.1"/>
    </source>
</evidence>
<sequence length="911" mass="96694">MGRTALPSDEAGAFCETVGSSNGHVLKVGRPALLRATVAMLAIAWAPETWASPDPAHPSPDAQHVTAARNPDSARAAEGGNSAGVPPGRAGRNDSVLVVQGATGGIGQPSEQESHWGERLSCELSSARLDIGLLQRIEYERGRAEGLEQQLAAARRDVETQAALATKAVEDAARVKQAAPGGAELQNALQQARERAGKLEQDLAAARRDVETQTALATKAGEEISRLKAGEGGAANLQASLQQAREQSARLEQDLAAARRNVETQTALATKAGEETSRLKATGEGGAAKLQASLQQEREQSARLERDLAAARRDLETQTALATKAGEEASRLKVAEEGTAKLQASLQQERERSARLDQDLAAARRDLEAHAALATKAGEEASRLKAAGESGTPDLQKERERSTRLEQDLTLARREVEAQTALAAKAGEEVLRRKLAVEAAAADLRQSRAKTDALAQELSQARSSIYAYEAQALKAGEEAAELRRAAESGAALAHKATPDEIGRLARLEQDLAAARRDVEAKTALVTQAGEQTSRLQAAGKSSAADLQKERERSARLEQDLAAARRDVETKTALVTQAGEQTSRLQAAAKSTAADLQKERERSGRLEQDLAAARRDVDSKTALVTKEAEETSRVQAAGKSAAADLQKERERSGRLEQDLAVARRDVESKTALVTKAAEEMSRLASAGKSGAADLQKERERSARLEQDLAAAHRDREVQSARATKASEEVLLQKQAAEAGAAELRQLRARADGRSQNPSLWLSAIHAYEAQARDAHGAASEVVATGSSAARDKSTSAKMAANPIAEQPLAAPARAVAQPAPEQAEEAAGLVARARSMLRQGDIGAARLVLERAVEMGSAQASFALAETYDPLILAKWGTYGTRGDARRARDLYANAEAAGVQEAKSRLEALRR</sequence>
<dbReference type="RefSeq" id="WP_166214214.1">
    <property type="nucleotide sequence ID" value="NZ_CP088285.1"/>
</dbReference>
<feature type="coiled-coil region" evidence="1">
    <location>
        <begin position="137"/>
        <end position="209"/>
    </location>
</feature>
<feature type="region of interest" description="Disordered" evidence="2">
    <location>
        <begin position="625"/>
        <end position="652"/>
    </location>
</feature>
<evidence type="ECO:0000256" key="2">
    <source>
        <dbReference type="SAM" id="MobiDB-lite"/>
    </source>
</evidence>
<comment type="caution">
    <text evidence="3">The sequence shown here is derived from an EMBL/GenBank/DDBJ whole genome shotgun (WGS) entry which is preliminary data.</text>
</comment>